<dbReference type="Gene3D" id="3.30.710.10">
    <property type="entry name" value="Potassium Channel Kv1.1, Chain A"/>
    <property type="match status" value="1"/>
</dbReference>
<gene>
    <name evidence="2" type="ORF">BJ875DRAFT_488750</name>
</gene>
<dbReference type="PANTHER" id="PTHR15600">
    <property type="entry name" value="SACSIN"/>
    <property type="match status" value="1"/>
</dbReference>
<dbReference type="Gene3D" id="3.30.565.10">
    <property type="entry name" value="Histidine kinase-like ATPase, C-terminal domain"/>
    <property type="match status" value="1"/>
</dbReference>
<dbReference type="Proteomes" id="UP000824998">
    <property type="component" value="Unassembled WGS sequence"/>
</dbReference>
<evidence type="ECO:0000313" key="2">
    <source>
        <dbReference type="EMBL" id="KAG9229612.1"/>
    </source>
</evidence>
<evidence type="ECO:0000259" key="1">
    <source>
        <dbReference type="PROSITE" id="PS50097"/>
    </source>
</evidence>
<comment type="caution">
    <text evidence="2">The sequence shown here is derived from an EMBL/GenBank/DDBJ whole genome shotgun (WGS) entry which is preliminary data.</text>
</comment>
<dbReference type="SUPFAM" id="SSF55874">
    <property type="entry name" value="ATPase domain of HSP90 chaperone/DNA topoisomerase II/histidine kinase"/>
    <property type="match status" value="2"/>
</dbReference>
<name>A0A9P7YA04_9HELO</name>
<dbReference type="OrthoDB" id="1262810at2759"/>
<dbReference type="InterPro" id="IPR036890">
    <property type="entry name" value="HATPase_C_sf"/>
</dbReference>
<dbReference type="GO" id="GO:0030544">
    <property type="term" value="F:Hsp70 protein binding"/>
    <property type="evidence" value="ECO:0007669"/>
    <property type="project" value="TreeGrafter"/>
</dbReference>
<dbReference type="SUPFAM" id="SSF54695">
    <property type="entry name" value="POZ domain"/>
    <property type="match status" value="1"/>
</dbReference>
<evidence type="ECO:0000313" key="3">
    <source>
        <dbReference type="Proteomes" id="UP000824998"/>
    </source>
</evidence>
<dbReference type="CDD" id="cd18186">
    <property type="entry name" value="BTB_POZ_ZBTB_KLHL-like"/>
    <property type="match status" value="1"/>
</dbReference>
<dbReference type="SMART" id="SM00225">
    <property type="entry name" value="BTB"/>
    <property type="match status" value="1"/>
</dbReference>
<dbReference type="InterPro" id="IPR011333">
    <property type="entry name" value="SKP1/BTB/POZ_sf"/>
</dbReference>
<dbReference type="InterPro" id="IPR000210">
    <property type="entry name" value="BTB/POZ_dom"/>
</dbReference>
<keyword evidence="3" id="KW-1185">Reference proteome</keyword>
<feature type="domain" description="BTB" evidence="1">
    <location>
        <begin position="2556"/>
        <end position="2628"/>
    </location>
</feature>
<accession>A0A9P7YA04</accession>
<dbReference type="Pfam" id="PF25794">
    <property type="entry name" value="SACS"/>
    <property type="match status" value="2"/>
</dbReference>
<dbReference type="EMBL" id="MU251748">
    <property type="protein sequence ID" value="KAG9229612.1"/>
    <property type="molecule type" value="Genomic_DNA"/>
</dbReference>
<dbReference type="PANTHER" id="PTHR15600:SF42">
    <property type="entry name" value="SACSIN"/>
    <property type="match status" value="1"/>
</dbReference>
<sequence>MAAVVPQPIEEHAQVQLLTTALKNICNGYEAGGTVLRELLQNADDAGATEVRFILDEETHPSDALMDPALQKYQGPSLLAFNNAVFADRDFKNISRLGDSMKKDDGGTTGRFGLGFNSVYNWTDSPSIVSRHKFCILDPHHEWSKGGPTYDFLAGAQSPAIINHIKAFAAVMERTDVSFDGTIVRIPLRTTLQSQSSQISSSPTSISDIMSVFENFAEELGEKILLFMRSVEKLEMVSRKGTIRIEMGSPGTIRVHKQKVKQAVERALTDSRFCFDHPFQATITYEKLGKIKATDFIIHHQILGGAMDLKLQEWCSEQKLIPWVAVASAPTQSSQSFEGCLFSVLPLPVKSNQPIHSHGLFSLQPDRASLKINARTNQDQNPAIWNKWLFERAIPESWVKLLLFLAKIHPQESPFRMWPQLAANNEHLVHATRKVLDIIERECHALWPTCVGYVDSNDGILSTKSQPKELKAALHQAHVPIVYVPQRLLSRAKEIFCEQTLSPHTLCERLRSSDGVCSVGSQGRLQILDYVLTHENFSQYGGLKIFPFEDGAFGAIGNNRVAFVSRNGPEEELFLHDISRNIDVKRLLESSRAALRHGCQKKTVHPSIQFRTVISFREYALTKVFTQFSPDEDMVVLDRNQREFVGSAMAWMQHEAIDILDHNLLDLWLIPLSNQKYRKVKSSKDNRIYFGPSGALGDIMWKIDDSLSVKSHPLIMRGSVQTRQVLSGLRKYPDLMPKLWVSDASDIFSFIDWLQEVSALVEQTQDTLRNDLIKAILGHLQSTLPEKTRKLLGNRLISLRLFRTVSWKEDEKKQKMDCLLSWPLQASNDVFIGLLEGVSPVPDVPGTQFLLAEYDSPSRKLLEFLRIAKCVSHKVLIQDVVIPAWRKGQSNAWSGLRKAHMSAFILDHFFSLDHAHQTNVKTLPIVLVSRLDGKPTSKFSIASNLIDRSKLDLARLCFDDEEVVPNHHFFRNCKNQLNFCGLKYTLDEDLVENRARCYSSGQYPPLEVRSRAEMLLTEKCTWTSPVTKWKMSSLRSLPWLPTCDVHGNFALKSAKDCRSHDDGLLCSSQLPIVTVATTQEWEERLGWITVLPDYILLAQIKFGIETKDQKIVSAVLTYIARNDLLKSLRAELKKVHCVFAGNDLFLLPSCAFHPDRSNRTNLERLQPYIGVVENKFWEKHERLLLDIGVREHPVSSNLLDIQAILGEKPRIGGSDVRVAIEVLNLVSHDKSVPLEGLKVITEDYKLVPLAEVIYDDLGTPRTGEEGNFAHPDIPRQTLHALHVDGRRQAHLNRMFDFSNASRFHQAEDPKIRIIDTLERYPVETTFREYLANADDAKASEVNWLLDDTQYRGRNLIAPSMKNFQGPALLVHNNSVFTDADFEGFQKLGEGSKFHDPKAIGQFGRGSQTMYHWTDVPMILSANRLIILDPHGQYICSRPTADPVFGISLDLKTFKNVCEDQFAPFHGLWKYTKCLDYYPGTIFRFPLRMTPDSSGISKGRKHLEPKEARRLMGSYFDEARISLLFLRNVKSLSFKIRGQSSAWSVTRKPSSGDGRSFAKPVDFSIRKSSADTTHVPRTDRWMVAIKQYISKDNFSPPTSRKARKNTECGLAALMCSDEDYESDSPQFSKLRESRMFTTTPLPLESDLPVHVHASFDISGDRQAIAFDDRETQFHDTNFNRYLLQEILPEVYLNFLESVGTSFGRRIFRFWPTRARGCAELLCEAFWKEIPNSTHRLFPRQLTVKERLDRQDPEFLDISEAVFDFLPAAQSDKLAPLLMSLEVNLVGEVPSTIKDRLQLFPSIECVSMQMLRELFKSEGAGKCMQATMAQDGDVWNALASVIFVESEHHLLQGCRVVPLADGTLGTLKFTGSATQQEITDCFFLADEQELKVFKFASMILVRESRIGTEIASFLRSHKFNVIRLTSKGVKRLLTMKPVVSSRTDEEDEWLADFWKYWSAKFGKSERHVFRDTDFKIFRAVRDGVVVYASPSELDSLPAVVRPASSSQQILCKAIPGLYQFDRTFMPNLYSDFDSTLSSTEFLPRFFRALQILGSVGDDPARFVMKNLNDANLQLLRTLILENISPAFSISDPKRYSSFQDTLISLPLWPSSVGYPVKMLLPAREAIMTDSPQCLVPWMKDFDKFIDPEFLKQSRNQRCLKDLKVHTMNLEDLLCGDGYVFPIPLPLDPARQERLCRLISDLALHQSHRDWTLKVRTTLQQVGLALDGHFSLRKASELYDHTDPIFLAAFRHEKRLRMLHESVREHSSLWEILGLRRRSGSSDCYRSEDYIQCLQSLVSRLDTGASNLDSHLAEDEKIILGLLTDDSRTFSNIDVHDWQQISDAKVFRAITNLNGECDHRRDGMSEIAFRQPLLNLREVIPYCHAAICWSQTPFTIHEPTKEVLRKVPGRGQPKIAMVWLHLKHLASMAQQLKQHQVIGFLKDLTLSYEHLQENLDPVLDKISFAQEPLWLNLNSFDGRTELLEDVRYEWCTNEELYLSLAADCGALRAVKSGLLQFERLLKKVGCDSIKQPTTTLPQIQADDSLTTILLQMKIDQSFTDVEFQTEGKVLHAHRMVLAAKSKKWAAEFSGRWNMTPVIKYDILADGDDFLSYHTLSSVIAYAYEDAIDWTITDVSKEDDEQNRESKLAMLLDLCKGADYMMMEKLKTQVDCKIVSGARLFINLANVEDVEQRASDSGAVLVEKYCVDFMGANRQAVWKANVDVGEARE</sequence>
<dbReference type="NCBIfam" id="NF047352">
    <property type="entry name" value="P_loop_sacsin"/>
    <property type="match status" value="1"/>
</dbReference>
<protein>
    <recommendedName>
        <fullName evidence="1">BTB domain-containing protein</fullName>
    </recommendedName>
</protein>
<proteinExistence type="predicted"/>
<dbReference type="InterPro" id="IPR052972">
    <property type="entry name" value="Sacsin_chaperone_reg"/>
</dbReference>
<dbReference type="InterPro" id="IPR058210">
    <property type="entry name" value="SACS/Nov_dom"/>
</dbReference>
<organism evidence="2 3">
    <name type="scientific">Amylocarpus encephaloides</name>
    <dbReference type="NCBI Taxonomy" id="45428"/>
    <lineage>
        <taxon>Eukaryota</taxon>
        <taxon>Fungi</taxon>
        <taxon>Dikarya</taxon>
        <taxon>Ascomycota</taxon>
        <taxon>Pezizomycotina</taxon>
        <taxon>Leotiomycetes</taxon>
        <taxon>Helotiales</taxon>
        <taxon>Helotiales incertae sedis</taxon>
        <taxon>Amylocarpus</taxon>
    </lineage>
</organism>
<dbReference type="PROSITE" id="PS50097">
    <property type="entry name" value="BTB"/>
    <property type="match status" value="1"/>
</dbReference>
<reference evidence="2" key="1">
    <citation type="journal article" date="2021" name="IMA Fungus">
        <title>Genomic characterization of three marine fungi, including Emericellopsis atlantica sp. nov. with signatures of a generalist lifestyle and marine biomass degradation.</title>
        <authorList>
            <person name="Hagestad O.C."/>
            <person name="Hou L."/>
            <person name="Andersen J.H."/>
            <person name="Hansen E.H."/>
            <person name="Altermark B."/>
            <person name="Li C."/>
            <person name="Kuhnert E."/>
            <person name="Cox R.J."/>
            <person name="Crous P.W."/>
            <person name="Spatafora J.W."/>
            <person name="Lail K."/>
            <person name="Amirebrahimi M."/>
            <person name="Lipzen A."/>
            <person name="Pangilinan J."/>
            <person name="Andreopoulos W."/>
            <person name="Hayes R.D."/>
            <person name="Ng V."/>
            <person name="Grigoriev I.V."/>
            <person name="Jackson S.A."/>
            <person name="Sutton T.D.S."/>
            <person name="Dobson A.D.W."/>
            <person name="Rama T."/>
        </authorList>
    </citation>
    <scope>NUCLEOTIDE SEQUENCE</scope>
    <source>
        <strain evidence="2">TRa018bII</strain>
    </source>
</reference>